<dbReference type="SMART" id="SM00421">
    <property type="entry name" value="HTH_LUXR"/>
    <property type="match status" value="1"/>
</dbReference>
<dbReference type="Gene3D" id="1.10.10.10">
    <property type="entry name" value="Winged helix-like DNA-binding domain superfamily/Winged helix DNA-binding domain"/>
    <property type="match status" value="1"/>
</dbReference>
<dbReference type="OrthoDB" id="9782655at2"/>
<sequence length="207" mass="22284">MDADEEGPAPTVFVVDDDADVREAVDGLLRSLGLRVECFASTEAFVDAGRLEAPGCLVLDIRLRGRSGLSFLAGLRAEGSATPVVVMSAHVDVPMAVQAMKDGALDVLAKPVRPSDLIEAVNRALALDAERRRERRALDALRRAHASLSEREREVMERVTDGASNRETAAALGIAEATVKIHRAAAMRKMGARNLPELVDAARRLRP</sequence>
<dbReference type="SMART" id="SM00448">
    <property type="entry name" value="REC"/>
    <property type="match status" value="1"/>
</dbReference>
<keyword evidence="1 6" id="KW-0597">Phosphoprotein</keyword>
<dbReference type="FunFam" id="3.40.50.2300:FF:000018">
    <property type="entry name" value="DNA-binding transcriptional regulator NtrC"/>
    <property type="match status" value="1"/>
</dbReference>
<gene>
    <name evidence="10" type="ORF">SAMN05216258_105408</name>
</gene>
<evidence type="ECO:0000256" key="5">
    <source>
        <dbReference type="ARBA" id="ARBA00023163"/>
    </source>
</evidence>
<feature type="domain" description="Response regulatory" evidence="9">
    <location>
        <begin position="11"/>
        <end position="125"/>
    </location>
</feature>
<feature type="coiled-coil region" evidence="7">
    <location>
        <begin position="131"/>
        <end position="158"/>
    </location>
</feature>
<dbReference type="RefSeq" id="WP_092860219.1">
    <property type="nucleotide sequence ID" value="NZ_FOQH01000005.1"/>
</dbReference>
<evidence type="ECO:0000256" key="1">
    <source>
        <dbReference type="ARBA" id="ARBA00022553"/>
    </source>
</evidence>
<keyword evidence="4" id="KW-0238">DNA-binding</keyword>
<keyword evidence="3" id="KW-0805">Transcription regulation</keyword>
<dbReference type="PANTHER" id="PTHR44688">
    <property type="entry name" value="DNA-BINDING TRANSCRIPTIONAL ACTIVATOR DEVR_DOSR"/>
    <property type="match status" value="1"/>
</dbReference>
<dbReference type="STRING" id="1114924.SAMN05216258_105408"/>
<dbReference type="EMBL" id="FOQH01000005">
    <property type="protein sequence ID" value="SFI28456.1"/>
    <property type="molecule type" value="Genomic_DNA"/>
</dbReference>
<dbReference type="Pfam" id="PF00072">
    <property type="entry name" value="Response_reg"/>
    <property type="match status" value="1"/>
</dbReference>
<dbReference type="InterPro" id="IPR000792">
    <property type="entry name" value="Tscrpt_reg_LuxR_C"/>
</dbReference>
<dbReference type="GO" id="GO:0003677">
    <property type="term" value="F:DNA binding"/>
    <property type="evidence" value="ECO:0007669"/>
    <property type="project" value="UniProtKB-KW"/>
</dbReference>
<name>A0A1I3GYL5_9RHOB</name>
<keyword evidence="7" id="KW-0175">Coiled coil</keyword>
<dbReference type="Pfam" id="PF00196">
    <property type="entry name" value="GerE"/>
    <property type="match status" value="1"/>
</dbReference>
<dbReference type="PRINTS" id="PR00038">
    <property type="entry name" value="HTHLUXR"/>
</dbReference>
<evidence type="ECO:0000256" key="3">
    <source>
        <dbReference type="ARBA" id="ARBA00023015"/>
    </source>
</evidence>
<evidence type="ECO:0000259" key="8">
    <source>
        <dbReference type="PROSITE" id="PS50043"/>
    </source>
</evidence>
<dbReference type="PROSITE" id="PS50110">
    <property type="entry name" value="RESPONSE_REGULATORY"/>
    <property type="match status" value="1"/>
</dbReference>
<evidence type="ECO:0000256" key="7">
    <source>
        <dbReference type="SAM" id="Coils"/>
    </source>
</evidence>
<dbReference type="Proteomes" id="UP000199377">
    <property type="component" value="Unassembled WGS sequence"/>
</dbReference>
<dbReference type="PANTHER" id="PTHR44688:SF16">
    <property type="entry name" value="DNA-BINDING TRANSCRIPTIONAL ACTIVATOR DEVR_DOSR"/>
    <property type="match status" value="1"/>
</dbReference>
<feature type="modified residue" description="4-aspartylphosphate" evidence="6">
    <location>
        <position position="60"/>
    </location>
</feature>
<evidence type="ECO:0000256" key="6">
    <source>
        <dbReference type="PROSITE-ProRule" id="PRU00169"/>
    </source>
</evidence>
<dbReference type="SUPFAM" id="SSF46894">
    <property type="entry name" value="C-terminal effector domain of the bipartite response regulators"/>
    <property type="match status" value="1"/>
</dbReference>
<dbReference type="AlphaFoldDB" id="A0A1I3GYL5"/>
<evidence type="ECO:0000256" key="4">
    <source>
        <dbReference type="ARBA" id="ARBA00023125"/>
    </source>
</evidence>
<dbReference type="InterPro" id="IPR001789">
    <property type="entry name" value="Sig_transdc_resp-reg_receiver"/>
</dbReference>
<keyword evidence="11" id="KW-1185">Reference proteome</keyword>
<feature type="domain" description="HTH luxR-type" evidence="8">
    <location>
        <begin position="141"/>
        <end position="206"/>
    </location>
</feature>
<evidence type="ECO:0000259" key="9">
    <source>
        <dbReference type="PROSITE" id="PS50110"/>
    </source>
</evidence>
<keyword evidence="5" id="KW-0804">Transcription</keyword>
<organism evidence="10 11">
    <name type="scientific">Albimonas pacifica</name>
    <dbReference type="NCBI Taxonomy" id="1114924"/>
    <lineage>
        <taxon>Bacteria</taxon>
        <taxon>Pseudomonadati</taxon>
        <taxon>Pseudomonadota</taxon>
        <taxon>Alphaproteobacteria</taxon>
        <taxon>Rhodobacterales</taxon>
        <taxon>Paracoccaceae</taxon>
        <taxon>Albimonas</taxon>
    </lineage>
</organism>
<evidence type="ECO:0000313" key="10">
    <source>
        <dbReference type="EMBL" id="SFI28456.1"/>
    </source>
</evidence>
<dbReference type="Gene3D" id="3.40.50.2300">
    <property type="match status" value="1"/>
</dbReference>
<dbReference type="InterPro" id="IPR011006">
    <property type="entry name" value="CheY-like_superfamily"/>
</dbReference>
<dbReference type="PROSITE" id="PS50043">
    <property type="entry name" value="HTH_LUXR_2"/>
    <property type="match status" value="1"/>
</dbReference>
<keyword evidence="2" id="KW-0902">Two-component regulatory system</keyword>
<proteinExistence type="predicted"/>
<accession>A0A1I3GYL5</accession>
<dbReference type="GO" id="GO:0000160">
    <property type="term" value="P:phosphorelay signal transduction system"/>
    <property type="evidence" value="ECO:0007669"/>
    <property type="project" value="UniProtKB-KW"/>
</dbReference>
<evidence type="ECO:0000313" key="11">
    <source>
        <dbReference type="Proteomes" id="UP000199377"/>
    </source>
</evidence>
<dbReference type="InterPro" id="IPR036388">
    <property type="entry name" value="WH-like_DNA-bd_sf"/>
</dbReference>
<protein>
    <submittedName>
        <fullName evidence="10">Two component transcriptional regulator, LuxR family</fullName>
    </submittedName>
</protein>
<evidence type="ECO:0000256" key="2">
    <source>
        <dbReference type="ARBA" id="ARBA00023012"/>
    </source>
</evidence>
<dbReference type="GO" id="GO:0006355">
    <property type="term" value="P:regulation of DNA-templated transcription"/>
    <property type="evidence" value="ECO:0007669"/>
    <property type="project" value="InterPro"/>
</dbReference>
<dbReference type="CDD" id="cd06170">
    <property type="entry name" value="LuxR_C_like"/>
    <property type="match status" value="1"/>
</dbReference>
<reference evidence="10 11" key="1">
    <citation type="submission" date="2016-10" db="EMBL/GenBank/DDBJ databases">
        <authorList>
            <person name="de Groot N.N."/>
        </authorList>
    </citation>
    <scope>NUCLEOTIDE SEQUENCE [LARGE SCALE GENOMIC DNA]</scope>
    <source>
        <strain evidence="10 11">CGMCC 1.11030</strain>
    </source>
</reference>
<dbReference type="InterPro" id="IPR016032">
    <property type="entry name" value="Sig_transdc_resp-reg_C-effctor"/>
</dbReference>
<dbReference type="SUPFAM" id="SSF52172">
    <property type="entry name" value="CheY-like"/>
    <property type="match status" value="1"/>
</dbReference>